<organism evidence="1 2">
    <name type="scientific">Trichinella nelsoni</name>
    <dbReference type="NCBI Taxonomy" id="6336"/>
    <lineage>
        <taxon>Eukaryota</taxon>
        <taxon>Metazoa</taxon>
        <taxon>Ecdysozoa</taxon>
        <taxon>Nematoda</taxon>
        <taxon>Enoplea</taxon>
        <taxon>Dorylaimia</taxon>
        <taxon>Trichinellida</taxon>
        <taxon>Trichinellidae</taxon>
        <taxon>Trichinella</taxon>
    </lineage>
</organism>
<comment type="caution">
    <text evidence="1">The sequence shown here is derived from an EMBL/GenBank/DDBJ whole genome shotgun (WGS) entry which is preliminary data.</text>
</comment>
<name>A0A0V0SDJ3_9BILA</name>
<dbReference type="Proteomes" id="UP000054630">
    <property type="component" value="Unassembled WGS sequence"/>
</dbReference>
<evidence type="ECO:0000313" key="1">
    <source>
        <dbReference type="EMBL" id="KRX24728.1"/>
    </source>
</evidence>
<reference evidence="1 2" key="1">
    <citation type="submission" date="2015-01" db="EMBL/GenBank/DDBJ databases">
        <title>Evolution of Trichinella species and genotypes.</title>
        <authorList>
            <person name="Korhonen P.K."/>
            <person name="Edoardo P."/>
            <person name="Giuseppe L.R."/>
            <person name="Gasser R.B."/>
        </authorList>
    </citation>
    <scope>NUCLEOTIDE SEQUENCE [LARGE SCALE GENOMIC DNA]</scope>
    <source>
        <strain evidence="1">ISS37</strain>
    </source>
</reference>
<sequence length="81" mass="9303">MQSCNEDCAVLRIQDRCRGNTPSKRKDCETNKNYPKSANTWETPKTMLTRSNLMVNYDDGILLKEVWPYGSGKNFLDVKIA</sequence>
<dbReference type="EMBL" id="JYDL01000016">
    <property type="protein sequence ID" value="KRX24728.1"/>
    <property type="molecule type" value="Genomic_DNA"/>
</dbReference>
<keyword evidence="2" id="KW-1185">Reference proteome</keyword>
<gene>
    <name evidence="1" type="ORF">T07_5170</name>
</gene>
<accession>A0A0V0SDJ3</accession>
<protein>
    <submittedName>
        <fullName evidence="1">Uncharacterized protein</fullName>
    </submittedName>
</protein>
<evidence type="ECO:0000313" key="2">
    <source>
        <dbReference type="Proteomes" id="UP000054630"/>
    </source>
</evidence>
<dbReference type="AlphaFoldDB" id="A0A0V0SDJ3"/>
<proteinExistence type="predicted"/>